<evidence type="ECO:0000313" key="2">
    <source>
        <dbReference type="EMBL" id="TXF11210.1"/>
    </source>
</evidence>
<evidence type="ECO:0000313" key="3">
    <source>
        <dbReference type="Proteomes" id="UP000321201"/>
    </source>
</evidence>
<organism evidence="2 3">
    <name type="scientific">Pelomicrobium methylotrophicum</name>
    <dbReference type="NCBI Taxonomy" id="2602750"/>
    <lineage>
        <taxon>Bacteria</taxon>
        <taxon>Pseudomonadati</taxon>
        <taxon>Pseudomonadota</taxon>
        <taxon>Hydrogenophilia</taxon>
        <taxon>Hydrogenophilia incertae sedis</taxon>
        <taxon>Pelomicrobium</taxon>
    </lineage>
</organism>
<keyword evidence="1" id="KW-1133">Transmembrane helix</keyword>
<dbReference type="InParanoid" id="A0A5C7EIJ2"/>
<name>A0A5C7EIJ2_9PROT</name>
<reference evidence="2 3" key="1">
    <citation type="submission" date="2019-08" db="EMBL/GenBank/DDBJ databases">
        <title>Pelomicrobium methylotrophicum gen. nov., sp. nov. a moderately thermophilic, facultatively anaerobic, lithoautotrophic and methylotrophic bacterium isolated from a terrestrial mud volcano.</title>
        <authorList>
            <person name="Slobodkina G.B."/>
            <person name="Merkel A.Y."/>
            <person name="Slobodkin A.I."/>
        </authorList>
    </citation>
    <scope>NUCLEOTIDE SEQUENCE [LARGE SCALE GENOMIC DNA]</scope>
    <source>
        <strain evidence="2 3">SM250</strain>
    </source>
</reference>
<keyword evidence="1" id="KW-0472">Membrane</keyword>
<dbReference type="EMBL" id="VPFL01000016">
    <property type="protein sequence ID" value="TXF11210.1"/>
    <property type="molecule type" value="Genomic_DNA"/>
</dbReference>
<accession>A0A5C7EIJ2</accession>
<comment type="caution">
    <text evidence="2">The sequence shown here is derived from an EMBL/GenBank/DDBJ whole genome shotgun (WGS) entry which is preliminary data.</text>
</comment>
<feature type="transmembrane region" description="Helical" evidence="1">
    <location>
        <begin position="121"/>
        <end position="137"/>
    </location>
</feature>
<feature type="transmembrane region" description="Helical" evidence="1">
    <location>
        <begin position="6"/>
        <end position="30"/>
    </location>
</feature>
<protein>
    <submittedName>
        <fullName evidence="2">Uncharacterized protein</fullName>
    </submittedName>
</protein>
<dbReference type="AlphaFoldDB" id="A0A5C7EIJ2"/>
<feature type="transmembrane region" description="Helical" evidence="1">
    <location>
        <begin position="42"/>
        <end position="62"/>
    </location>
</feature>
<gene>
    <name evidence="2" type="ORF">FR698_11915</name>
</gene>
<sequence>MKPESILFWTAVVGDLVLFFYGVVFSFRAVKLFRENLAKSMWNASAACALLGLAMLLPWSLVVGDQHVGKNALMICLIVAPFVAAWKPLHKRFRTWAILVSYFFVLTGWMGVLSPNSPDDWMAMPLGLASSAVFLLFNRRKPVEQRKPTVAWMVIHGLWDQLAKEGVPPDEIERLKRLTPEERARLMAEIMKPIGLGLGPHNQDEDEDVPWWRNPIYSGLHGNIYNTDHL</sequence>
<feature type="transmembrane region" description="Helical" evidence="1">
    <location>
        <begin position="93"/>
        <end position="115"/>
    </location>
</feature>
<keyword evidence="3" id="KW-1185">Reference proteome</keyword>
<evidence type="ECO:0000256" key="1">
    <source>
        <dbReference type="SAM" id="Phobius"/>
    </source>
</evidence>
<dbReference type="Proteomes" id="UP000321201">
    <property type="component" value="Unassembled WGS sequence"/>
</dbReference>
<proteinExistence type="predicted"/>
<keyword evidence="1" id="KW-0812">Transmembrane</keyword>
<dbReference type="OrthoDB" id="9807855at2"/>
<dbReference type="RefSeq" id="WP_147800421.1">
    <property type="nucleotide sequence ID" value="NZ_VPFL01000016.1"/>
</dbReference>
<feature type="transmembrane region" description="Helical" evidence="1">
    <location>
        <begin position="68"/>
        <end position="86"/>
    </location>
</feature>